<evidence type="ECO:0000313" key="3">
    <source>
        <dbReference type="Proteomes" id="UP000712281"/>
    </source>
</evidence>
<protein>
    <submittedName>
        <fullName evidence="2">Uncharacterized protein</fullName>
    </submittedName>
</protein>
<evidence type="ECO:0000313" key="2">
    <source>
        <dbReference type="EMBL" id="KAF2595985.1"/>
    </source>
</evidence>
<dbReference type="EMBL" id="QGKW02000717">
    <property type="protein sequence ID" value="KAF2595985.1"/>
    <property type="molecule type" value="Genomic_DNA"/>
</dbReference>
<dbReference type="AlphaFoldDB" id="A0A8S9KNK1"/>
<organism evidence="2 3">
    <name type="scientific">Brassica cretica</name>
    <name type="common">Mustard</name>
    <dbReference type="NCBI Taxonomy" id="69181"/>
    <lineage>
        <taxon>Eukaryota</taxon>
        <taxon>Viridiplantae</taxon>
        <taxon>Streptophyta</taxon>
        <taxon>Embryophyta</taxon>
        <taxon>Tracheophyta</taxon>
        <taxon>Spermatophyta</taxon>
        <taxon>Magnoliopsida</taxon>
        <taxon>eudicotyledons</taxon>
        <taxon>Gunneridae</taxon>
        <taxon>Pentapetalae</taxon>
        <taxon>rosids</taxon>
        <taxon>malvids</taxon>
        <taxon>Brassicales</taxon>
        <taxon>Brassicaceae</taxon>
        <taxon>Brassiceae</taxon>
        <taxon>Brassica</taxon>
    </lineage>
</organism>
<evidence type="ECO:0000256" key="1">
    <source>
        <dbReference type="SAM" id="MobiDB-lite"/>
    </source>
</evidence>
<gene>
    <name evidence="2" type="ORF">F2Q68_00011932</name>
</gene>
<sequence>MAMINHPEEAISIRNDLDNKKANLLRRDMERADPKPGQSHLEKQDLKGNET</sequence>
<feature type="region of interest" description="Disordered" evidence="1">
    <location>
        <begin position="15"/>
        <end position="51"/>
    </location>
</feature>
<proteinExistence type="predicted"/>
<comment type="caution">
    <text evidence="2">The sequence shown here is derived from an EMBL/GenBank/DDBJ whole genome shotgun (WGS) entry which is preliminary data.</text>
</comment>
<accession>A0A8S9KNK1</accession>
<name>A0A8S9KNK1_BRACR</name>
<dbReference type="Proteomes" id="UP000712281">
    <property type="component" value="Unassembled WGS sequence"/>
</dbReference>
<reference evidence="2" key="1">
    <citation type="submission" date="2019-12" db="EMBL/GenBank/DDBJ databases">
        <title>Genome sequencing and annotation of Brassica cretica.</title>
        <authorList>
            <person name="Studholme D.J."/>
            <person name="Sarris P.F."/>
        </authorList>
    </citation>
    <scope>NUCLEOTIDE SEQUENCE</scope>
    <source>
        <strain evidence="2">PFS-001/15</strain>
        <tissue evidence="2">Leaf</tissue>
    </source>
</reference>